<dbReference type="InterPro" id="IPR051249">
    <property type="entry name" value="NLRP_Inflammasome"/>
</dbReference>
<organism evidence="9 10">
    <name type="scientific">Lates calcarifer</name>
    <name type="common">Barramundi</name>
    <name type="synonym">Holocentrus calcarifer</name>
    <dbReference type="NCBI Taxonomy" id="8187"/>
    <lineage>
        <taxon>Eukaryota</taxon>
        <taxon>Metazoa</taxon>
        <taxon>Chordata</taxon>
        <taxon>Craniata</taxon>
        <taxon>Vertebrata</taxon>
        <taxon>Euteleostomi</taxon>
        <taxon>Actinopterygii</taxon>
        <taxon>Neopterygii</taxon>
        <taxon>Teleostei</taxon>
        <taxon>Neoteleostei</taxon>
        <taxon>Acanthomorphata</taxon>
        <taxon>Carangaria</taxon>
        <taxon>Carangaria incertae sedis</taxon>
        <taxon>Centropomidae</taxon>
        <taxon>Lates</taxon>
    </lineage>
</organism>
<comment type="subcellular location">
    <subcellularLocation>
        <location evidence="1">Cytoplasm</location>
        <location evidence="1">Cytosol</location>
    </subcellularLocation>
</comment>
<dbReference type="PROSITE" id="PS50824">
    <property type="entry name" value="DAPIN"/>
    <property type="match status" value="5"/>
</dbReference>
<accession>A0AAJ8BF60</accession>
<dbReference type="InterPro" id="IPR025307">
    <property type="entry name" value="FIIND_dom"/>
</dbReference>
<dbReference type="InterPro" id="IPR004020">
    <property type="entry name" value="DAPIN"/>
</dbReference>
<evidence type="ECO:0000259" key="7">
    <source>
        <dbReference type="PROSITE" id="PS50824"/>
    </source>
</evidence>
<dbReference type="Gene3D" id="1.10.533.10">
    <property type="entry name" value="Death Domain, Fas"/>
    <property type="match status" value="7"/>
</dbReference>
<dbReference type="RefSeq" id="XP_050931908.1">
    <property type="nucleotide sequence ID" value="XM_051075951.1"/>
</dbReference>
<dbReference type="PANTHER" id="PTHR46985:SF2">
    <property type="entry name" value="APOPTOSIS-ASSOCIATED SPECK-LIKE PROTEIN CONTAINING A CARD"/>
    <property type="match status" value="1"/>
</dbReference>
<evidence type="ECO:0000259" key="6">
    <source>
        <dbReference type="PROSITE" id="PS50168"/>
    </source>
</evidence>
<keyword evidence="4" id="KW-0391">Immunity</keyword>
<feature type="domain" description="Pyrin" evidence="7">
    <location>
        <begin position="974"/>
        <end position="1053"/>
    </location>
</feature>
<feature type="domain" description="FIIND" evidence="8">
    <location>
        <begin position="679"/>
        <end position="958"/>
    </location>
</feature>
<dbReference type="InterPro" id="IPR011029">
    <property type="entry name" value="DEATH-like_dom_sf"/>
</dbReference>
<dbReference type="SUPFAM" id="SSF47986">
    <property type="entry name" value="DEATH domain"/>
    <property type="match status" value="7"/>
</dbReference>
<evidence type="ECO:0000313" key="10">
    <source>
        <dbReference type="RefSeq" id="XP_050931908.1"/>
    </source>
</evidence>
<dbReference type="AlphaFoldDB" id="A0AAJ8BF60"/>
<protein>
    <submittedName>
        <fullName evidence="10">Uncharacterized protein LOC108899589 isoform X2</fullName>
    </submittedName>
</protein>
<feature type="domain" description="Pyrin" evidence="7">
    <location>
        <begin position="459"/>
        <end position="537"/>
    </location>
</feature>
<dbReference type="PROSITE" id="PS51830">
    <property type="entry name" value="FIIND"/>
    <property type="match status" value="1"/>
</dbReference>
<proteinExistence type="predicted"/>
<evidence type="ECO:0000256" key="2">
    <source>
        <dbReference type="ARBA" id="ARBA00022490"/>
    </source>
</evidence>
<dbReference type="GO" id="GO:0045087">
    <property type="term" value="P:innate immune response"/>
    <property type="evidence" value="ECO:0007669"/>
    <property type="project" value="UniProtKB-KW"/>
</dbReference>
<reference evidence="10" key="1">
    <citation type="submission" date="2025-08" db="UniProtKB">
        <authorList>
            <consortium name="RefSeq"/>
        </authorList>
    </citation>
    <scope>IDENTIFICATION</scope>
    <source>
        <tissue evidence="10">Brain</tissue>
    </source>
</reference>
<evidence type="ECO:0000313" key="9">
    <source>
        <dbReference type="Proteomes" id="UP000694890"/>
    </source>
</evidence>
<dbReference type="CDD" id="cd08321">
    <property type="entry name" value="Pyrin_ASC-like"/>
    <property type="match status" value="1"/>
</dbReference>
<dbReference type="PROSITE" id="PS50168">
    <property type="entry name" value="DED"/>
    <property type="match status" value="1"/>
</dbReference>
<feature type="domain" description="Pyrin" evidence="7">
    <location>
        <begin position="214"/>
        <end position="304"/>
    </location>
</feature>
<dbReference type="GO" id="GO:0042981">
    <property type="term" value="P:regulation of apoptotic process"/>
    <property type="evidence" value="ECO:0007669"/>
    <property type="project" value="InterPro"/>
</dbReference>
<sequence>MMLRTLLLETLNKLSSEELDEFKSLIKLEKSFPLISKSQLRVAHLKDVVELMVKTFSQECVEVTTNVLEKLKRTDLLQRLSDVSSGTKDKHFLVEPKTALIQKEETLASVIELLLKTLADLSDREMEDFKQVLLSQTDCYKRYSEITWRLLMMTDLQDTVLSMVQTYGQRSVEKTKEILEMMKRTGLADSSSVPKKKLSMDEHLSALIHKVATMTALKQLLLETLNNLSHNEFKKFRWFLQLTFFQKCLPQIPWRRLKRADRADLLVDVMVERCGQQSVELTMEVFMDMNRPDLVQKLSESSSGLASGSSAEVFGMNTTEGEKPSVDERWPALIQKEETLASVIELLVETLSDLSNRELKDFKQVLLSQIDCYKRYSDVTWRMLRMTDLQDTVFLIVQTYSQQSVEKTKEVLKRMRRNDLVQRLSDSSSGAKQKLSVDEHRSALIQKVATMAAVKQLLIETLNEEELEKFKKVLQLVVVEWGLPDISRMLSHTADRVEIADLMVETYGHQSVDVTKKVFVKMNRTDLVQRLSSSTPKEKHSGDKHRPTQLERILLETLNGLSHKELKKYKWFLQFSYFKRGLPQIPWSQLEKADRAELVDLMMEMCDQQSVEVTREVFMDMNRTDLVQRLSETSSGLGDDKDKQDDYDEDNKKESLYCPRHSGSLELEGCGSCMVIPPIHSPALKPEVNSTDADEAPTYSLQSEAGNFECSVSALRWVCKEKVSLKYQFWSWEGHMERMASRRYMPAGPLMDISVISGKLDEVYLPHWICVEDNPSILDRFAVLHIDNCGDVVEKVSEVTPSHVKLSEPVFSPRAVLIKFGIPCKIKCQVLIYYQPNASFLKLHVYLIPCDPALKQIVDKKESSYRYKAIIKPHPDKYLKMHQGFILTTDMDTAKILPKKLTLRYDSQDPNFYEVFIKNPDRNFYLTLLSSCKNKDVLVWTCEIREDDFPSSIPVEVDEDLSEQFNKATITPVREKLLKMLEHLKEEEFKGFKWYLEDSAVLPGPTCIPKSKLEKADKLDLVELMMQTYNQQCVEVTKRVFKKIKRNDLVQML</sequence>
<evidence type="ECO:0000259" key="8">
    <source>
        <dbReference type="PROSITE" id="PS51830"/>
    </source>
</evidence>
<dbReference type="GeneID" id="108899589"/>
<dbReference type="InterPro" id="IPR001875">
    <property type="entry name" value="DED_dom"/>
</dbReference>
<dbReference type="Proteomes" id="UP000694890">
    <property type="component" value="Linkage group LG15"/>
</dbReference>
<feature type="domain" description="DED" evidence="6">
    <location>
        <begin position="2"/>
        <end position="82"/>
    </location>
</feature>
<dbReference type="Pfam" id="PF13553">
    <property type="entry name" value="FIIND"/>
    <property type="match status" value="1"/>
</dbReference>
<gene>
    <name evidence="10" type="primary">LOC108899589</name>
</gene>
<dbReference type="Pfam" id="PF02758">
    <property type="entry name" value="PYRIN"/>
    <property type="match status" value="7"/>
</dbReference>
<feature type="domain" description="Pyrin" evidence="7">
    <location>
        <begin position="1"/>
        <end position="86"/>
    </location>
</feature>
<dbReference type="SMART" id="SM01289">
    <property type="entry name" value="PYRIN"/>
    <property type="match status" value="7"/>
</dbReference>
<feature type="region of interest" description="Disordered" evidence="5">
    <location>
        <begin position="629"/>
        <end position="654"/>
    </location>
</feature>
<dbReference type="Pfam" id="PF23679">
    <property type="entry name" value="UPA-FIIND"/>
    <property type="match status" value="1"/>
</dbReference>
<feature type="compositionally biased region" description="Basic and acidic residues" evidence="5">
    <location>
        <begin position="638"/>
        <end position="654"/>
    </location>
</feature>
<evidence type="ECO:0000256" key="3">
    <source>
        <dbReference type="ARBA" id="ARBA00022588"/>
    </source>
</evidence>
<dbReference type="PANTHER" id="PTHR46985">
    <property type="entry name" value="NACHT, LRR AND PYD DOMAINS-CONTAINING PROTEIN 1"/>
    <property type="match status" value="1"/>
</dbReference>
<feature type="domain" description="Pyrin" evidence="7">
    <location>
        <begin position="545"/>
        <end position="636"/>
    </location>
</feature>
<keyword evidence="3" id="KW-0399">Innate immunity</keyword>
<name>A0AAJ8BF60_LATCA</name>
<keyword evidence="2" id="KW-0963">Cytoplasm</keyword>
<evidence type="ECO:0000256" key="4">
    <source>
        <dbReference type="ARBA" id="ARBA00022859"/>
    </source>
</evidence>
<evidence type="ECO:0000256" key="1">
    <source>
        <dbReference type="ARBA" id="ARBA00004514"/>
    </source>
</evidence>
<evidence type="ECO:0000256" key="5">
    <source>
        <dbReference type="SAM" id="MobiDB-lite"/>
    </source>
</evidence>
<dbReference type="GO" id="GO:0005829">
    <property type="term" value="C:cytosol"/>
    <property type="evidence" value="ECO:0007669"/>
    <property type="project" value="UniProtKB-SubCell"/>
</dbReference>